<proteinExistence type="predicted"/>
<evidence type="ECO:0000313" key="3">
    <source>
        <dbReference type="Proteomes" id="UP000257109"/>
    </source>
</evidence>
<dbReference type="SMART" id="SM00443">
    <property type="entry name" value="G_patch"/>
    <property type="match status" value="1"/>
</dbReference>
<gene>
    <name evidence="2" type="ORF">CR513_55321</name>
</gene>
<evidence type="ECO:0000259" key="1">
    <source>
        <dbReference type="PROSITE" id="PS50174"/>
    </source>
</evidence>
<dbReference type="Pfam" id="PF01585">
    <property type="entry name" value="G-patch"/>
    <property type="match status" value="1"/>
</dbReference>
<accession>A0A371EIY6</accession>
<dbReference type="PROSITE" id="PS50174">
    <property type="entry name" value="G_PATCH"/>
    <property type="match status" value="1"/>
</dbReference>
<reference evidence="2" key="1">
    <citation type="submission" date="2018-05" db="EMBL/GenBank/DDBJ databases">
        <title>Draft genome of Mucuna pruriens seed.</title>
        <authorList>
            <person name="Nnadi N.E."/>
            <person name="Vos R."/>
            <person name="Hasami M.H."/>
            <person name="Devisetty U.K."/>
            <person name="Aguiy J.C."/>
        </authorList>
    </citation>
    <scope>NUCLEOTIDE SEQUENCE [LARGE SCALE GENOMIC DNA]</scope>
    <source>
        <strain evidence="2">JCA_2017</strain>
    </source>
</reference>
<organism evidence="2 3">
    <name type="scientific">Mucuna pruriens</name>
    <name type="common">Velvet bean</name>
    <name type="synonym">Dolichos pruriens</name>
    <dbReference type="NCBI Taxonomy" id="157652"/>
    <lineage>
        <taxon>Eukaryota</taxon>
        <taxon>Viridiplantae</taxon>
        <taxon>Streptophyta</taxon>
        <taxon>Embryophyta</taxon>
        <taxon>Tracheophyta</taxon>
        <taxon>Spermatophyta</taxon>
        <taxon>Magnoliopsida</taxon>
        <taxon>eudicotyledons</taxon>
        <taxon>Gunneridae</taxon>
        <taxon>Pentapetalae</taxon>
        <taxon>rosids</taxon>
        <taxon>fabids</taxon>
        <taxon>Fabales</taxon>
        <taxon>Fabaceae</taxon>
        <taxon>Papilionoideae</taxon>
        <taxon>50 kb inversion clade</taxon>
        <taxon>NPAAA clade</taxon>
        <taxon>indigoferoid/millettioid clade</taxon>
        <taxon>Phaseoleae</taxon>
        <taxon>Mucuna</taxon>
    </lineage>
</organism>
<sequence length="211" mass="22474">MIAWVLIDNGSSLNVLPKATLDKLTPVDALLKASSVVVGAFDGSKWEVMGEISLPILIGHGHSASLQLPFGATLDTRCQSRAFFPTPTREVLNNHQIISVMGEKELVITTPAPEGYIEEVKGTKKGKPEDTTSPQANTALQIMIKGGYQPGKGLGPHLEGTPAPIQVLENLGRFGVNYQESDSKVVVRGQSFVRGSVSVIGEETGNQAGWV</sequence>
<feature type="non-terminal residue" evidence="2">
    <location>
        <position position="1"/>
    </location>
</feature>
<dbReference type="GO" id="GO:0003676">
    <property type="term" value="F:nucleic acid binding"/>
    <property type="evidence" value="ECO:0007669"/>
    <property type="project" value="InterPro"/>
</dbReference>
<evidence type="ECO:0000313" key="2">
    <source>
        <dbReference type="EMBL" id="RDX65966.1"/>
    </source>
</evidence>
<dbReference type="Proteomes" id="UP000257109">
    <property type="component" value="Unassembled WGS sequence"/>
</dbReference>
<dbReference type="InterPro" id="IPR000467">
    <property type="entry name" value="G_patch_dom"/>
</dbReference>
<comment type="caution">
    <text evidence="2">The sequence shown here is derived from an EMBL/GenBank/DDBJ whole genome shotgun (WGS) entry which is preliminary data.</text>
</comment>
<dbReference type="AlphaFoldDB" id="A0A371EIY6"/>
<keyword evidence="3" id="KW-1185">Reference proteome</keyword>
<dbReference type="OrthoDB" id="1736143at2759"/>
<protein>
    <recommendedName>
        <fullName evidence="1">G-patch domain-containing protein</fullName>
    </recommendedName>
</protein>
<dbReference type="EMBL" id="QJKJ01013651">
    <property type="protein sequence ID" value="RDX65966.1"/>
    <property type="molecule type" value="Genomic_DNA"/>
</dbReference>
<feature type="domain" description="G-patch" evidence="1">
    <location>
        <begin position="135"/>
        <end position="181"/>
    </location>
</feature>
<name>A0A371EIY6_MUCPR</name>